<evidence type="ECO:0000256" key="2">
    <source>
        <dbReference type="SAM" id="SignalP"/>
    </source>
</evidence>
<comment type="caution">
    <text evidence="3">The sequence shown here is derived from an EMBL/GenBank/DDBJ whole genome shotgun (WGS) entry which is preliminary data.</text>
</comment>
<dbReference type="AlphaFoldDB" id="A0A2A7UXG9"/>
<evidence type="ECO:0000313" key="4">
    <source>
        <dbReference type="Proteomes" id="UP000220246"/>
    </source>
</evidence>
<feature type="chain" id="PRO_5013309721" evidence="2">
    <location>
        <begin position="32"/>
        <end position="331"/>
    </location>
</feature>
<reference evidence="4" key="1">
    <citation type="submission" date="2017-09" db="EMBL/GenBank/DDBJ databases">
        <title>FDA dAtabase for Regulatory Grade micrObial Sequences (FDA-ARGOS): Supporting development and validation of Infectious Disease Dx tests.</title>
        <authorList>
            <person name="Minogue T."/>
            <person name="Wolcott M."/>
            <person name="Wasieloski L."/>
            <person name="Aguilar W."/>
            <person name="Moore D."/>
            <person name="Tallon L."/>
            <person name="Sadzewicz L."/>
            <person name="Ott S."/>
            <person name="Zhao X."/>
            <person name="Nagaraj S."/>
            <person name="Vavikolanu K."/>
            <person name="Aluvathingal J."/>
            <person name="Nadendla S."/>
            <person name="Sichtig H."/>
        </authorList>
    </citation>
    <scope>NUCLEOTIDE SEQUENCE [LARGE SCALE GENOMIC DNA]</scope>
    <source>
        <strain evidence="4">FDAARGOS_394</strain>
    </source>
</reference>
<proteinExistence type="inferred from homology"/>
<evidence type="ECO:0000313" key="3">
    <source>
        <dbReference type="EMBL" id="PEH89982.1"/>
    </source>
</evidence>
<dbReference type="InterPro" id="IPR005064">
    <property type="entry name" value="BUG"/>
</dbReference>
<name>A0A2A7UXG9_COMTR</name>
<dbReference type="SUPFAM" id="SSF53850">
    <property type="entry name" value="Periplasmic binding protein-like II"/>
    <property type="match status" value="1"/>
</dbReference>
<evidence type="ECO:0000256" key="1">
    <source>
        <dbReference type="ARBA" id="ARBA00006987"/>
    </source>
</evidence>
<sequence length="331" mass="34632">MPVSSSLPLSRRGIARAAAALLATCALGAGAQTAYPNKPVRVVVGFSAGGTTDVVARIMAKELTQALGQTFMVDNKPGGGSNIATDLVAAAPADGYTLLFVAVTSAINQTLYPNVKFDLNRDFEAVALGAKVPNVLVVTPNVPAKNVKELIAWAKANNDKVSYASSGSGTSIHMAGELFKVRTGLQTQHVPYKGSAPALTDLMGGQVQFMFDNMPSSWPQVQGGKLRALAVTTKTRSPSAPDLPTMEESGVAPFDVSSWFGLIAPKGTPKDIVDKLNKAMNAAFDKPEVKEAYAKLGAVAEHNTPAQFSSFIRSEVSNWAPVVKASGAKVD</sequence>
<keyword evidence="4" id="KW-1185">Reference proteome</keyword>
<dbReference type="Proteomes" id="UP000220246">
    <property type="component" value="Unassembled WGS sequence"/>
</dbReference>
<dbReference type="Gene3D" id="3.40.190.150">
    <property type="entry name" value="Bordetella uptake gene, domain 1"/>
    <property type="match status" value="1"/>
</dbReference>
<dbReference type="OrthoDB" id="8678477at2"/>
<gene>
    <name evidence="3" type="ORF">CRM82_16530</name>
</gene>
<keyword evidence="2" id="KW-0732">Signal</keyword>
<dbReference type="CDD" id="cd13578">
    <property type="entry name" value="PBP2_Bug27"/>
    <property type="match status" value="1"/>
</dbReference>
<dbReference type="Gene3D" id="3.40.190.10">
    <property type="entry name" value="Periplasmic binding protein-like II"/>
    <property type="match status" value="1"/>
</dbReference>
<accession>A0A2A7UXG9</accession>
<dbReference type="InterPro" id="IPR042100">
    <property type="entry name" value="Bug_dom1"/>
</dbReference>
<dbReference type="GeneID" id="80802223"/>
<dbReference type="EMBL" id="PDEA01000001">
    <property type="protein sequence ID" value="PEH89982.1"/>
    <property type="molecule type" value="Genomic_DNA"/>
</dbReference>
<dbReference type="RefSeq" id="WP_083520250.1">
    <property type="nucleotide sequence ID" value="NZ_DALZQJ010000055.1"/>
</dbReference>
<dbReference type="PANTHER" id="PTHR42928:SF5">
    <property type="entry name" value="BLR1237 PROTEIN"/>
    <property type="match status" value="1"/>
</dbReference>
<dbReference type="STRING" id="1219032.GCA_001515545_00661"/>
<feature type="signal peptide" evidence="2">
    <location>
        <begin position="1"/>
        <end position="31"/>
    </location>
</feature>
<comment type="similarity">
    <text evidence="1">Belongs to the UPF0065 (bug) family.</text>
</comment>
<dbReference type="PANTHER" id="PTHR42928">
    <property type="entry name" value="TRICARBOXYLATE-BINDING PROTEIN"/>
    <property type="match status" value="1"/>
</dbReference>
<dbReference type="PIRSF" id="PIRSF017082">
    <property type="entry name" value="YflP"/>
    <property type="match status" value="1"/>
</dbReference>
<dbReference type="Pfam" id="PF03401">
    <property type="entry name" value="TctC"/>
    <property type="match status" value="1"/>
</dbReference>
<organism evidence="3 4">
    <name type="scientific">Comamonas terrigena</name>
    <dbReference type="NCBI Taxonomy" id="32013"/>
    <lineage>
        <taxon>Bacteria</taxon>
        <taxon>Pseudomonadati</taxon>
        <taxon>Pseudomonadota</taxon>
        <taxon>Betaproteobacteria</taxon>
        <taxon>Burkholderiales</taxon>
        <taxon>Comamonadaceae</taxon>
        <taxon>Comamonas</taxon>
    </lineage>
</organism>
<protein>
    <submittedName>
        <fullName evidence="3">Tripartite tricarboxylate transporter substrate binding protein</fullName>
    </submittedName>
</protein>